<name>A0A0E9R574_ANGAN</name>
<protein>
    <submittedName>
        <fullName evidence="1">Uncharacterized protein</fullName>
    </submittedName>
</protein>
<accession>A0A0E9R574</accession>
<organism evidence="1">
    <name type="scientific">Anguilla anguilla</name>
    <name type="common">European freshwater eel</name>
    <name type="synonym">Muraena anguilla</name>
    <dbReference type="NCBI Taxonomy" id="7936"/>
    <lineage>
        <taxon>Eukaryota</taxon>
        <taxon>Metazoa</taxon>
        <taxon>Chordata</taxon>
        <taxon>Craniata</taxon>
        <taxon>Vertebrata</taxon>
        <taxon>Euteleostomi</taxon>
        <taxon>Actinopterygii</taxon>
        <taxon>Neopterygii</taxon>
        <taxon>Teleostei</taxon>
        <taxon>Anguilliformes</taxon>
        <taxon>Anguillidae</taxon>
        <taxon>Anguilla</taxon>
    </lineage>
</organism>
<sequence>MSCLTPSLWLCKASSPGATVGHRGLCTQ</sequence>
<evidence type="ECO:0000313" key="1">
    <source>
        <dbReference type="EMBL" id="JAH23498.1"/>
    </source>
</evidence>
<dbReference type="AlphaFoldDB" id="A0A0E9R574"/>
<dbReference type="EMBL" id="GBXM01085079">
    <property type="protein sequence ID" value="JAH23498.1"/>
    <property type="molecule type" value="Transcribed_RNA"/>
</dbReference>
<reference evidence="1" key="1">
    <citation type="submission" date="2014-11" db="EMBL/GenBank/DDBJ databases">
        <authorList>
            <person name="Amaro Gonzalez C."/>
        </authorList>
    </citation>
    <scope>NUCLEOTIDE SEQUENCE</scope>
</reference>
<proteinExistence type="predicted"/>
<reference evidence="1" key="2">
    <citation type="journal article" date="2015" name="Fish Shellfish Immunol.">
        <title>Early steps in the European eel (Anguilla anguilla)-Vibrio vulnificus interaction in the gills: Role of the RtxA13 toxin.</title>
        <authorList>
            <person name="Callol A."/>
            <person name="Pajuelo D."/>
            <person name="Ebbesson L."/>
            <person name="Teles M."/>
            <person name="MacKenzie S."/>
            <person name="Amaro C."/>
        </authorList>
    </citation>
    <scope>NUCLEOTIDE SEQUENCE</scope>
</reference>